<protein>
    <submittedName>
        <fullName evidence="1">Toxin HigB-1</fullName>
    </submittedName>
</protein>
<dbReference type="Pfam" id="PF05015">
    <property type="entry name" value="HigB-like_toxin"/>
    <property type="match status" value="1"/>
</dbReference>
<reference evidence="1" key="1">
    <citation type="submission" date="2019-03" db="EMBL/GenBank/DDBJ databases">
        <title>Single cell metagenomics reveals metabolic interactions within the superorganism composed of flagellate Streblomastix strix and complex community of Bacteroidetes bacteria on its surface.</title>
        <authorList>
            <person name="Treitli S.C."/>
            <person name="Kolisko M."/>
            <person name="Husnik F."/>
            <person name="Keeling P."/>
            <person name="Hampl V."/>
        </authorList>
    </citation>
    <scope>NUCLEOTIDE SEQUENCE</scope>
    <source>
        <strain evidence="1">STM</strain>
    </source>
</reference>
<dbReference type="InterPro" id="IPR035093">
    <property type="entry name" value="RelE/ParE_toxin_dom_sf"/>
</dbReference>
<dbReference type="Gene3D" id="3.30.2310.20">
    <property type="entry name" value="RelE-like"/>
    <property type="match status" value="1"/>
</dbReference>
<proteinExistence type="predicted"/>
<name>A0A5J4S9B5_9ZZZZ</name>
<accession>A0A5J4S9B5</accession>
<dbReference type="PANTHER" id="PTHR40266">
    <property type="entry name" value="TOXIN HIGB-1"/>
    <property type="match status" value="1"/>
</dbReference>
<dbReference type="PANTHER" id="PTHR40266:SF2">
    <property type="entry name" value="TOXIN HIGB-1"/>
    <property type="match status" value="1"/>
</dbReference>
<evidence type="ECO:0000313" key="1">
    <source>
        <dbReference type="EMBL" id="KAA6342478.1"/>
    </source>
</evidence>
<dbReference type="SUPFAM" id="SSF143011">
    <property type="entry name" value="RelE-like"/>
    <property type="match status" value="1"/>
</dbReference>
<organism evidence="1">
    <name type="scientific">termite gut metagenome</name>
    <dbReference type="NCBI Taxonomy" id="433724"/>
    <lineage>
        <taxon>unclassified sequences</taxon>
        <taxon>metagenomes</taxon>
        <taxon>organismal metagenomes</taxon>
    </lineage>
</organism>
<dbReference type="InterPro" id="IPR007711">
    <property type="entry name" value="HigB-1"/>
</dbReference>
<dbReference type="AlphaFoldDB" id="A0A5J4S9B5"/>
<dbReference type="EMBL" id="SNRY01000323">
    <property type="protein sequence ID" value="KAA6342478.1"/>
    <property type="molecule type" value="Genomic_DNA"/>
</dbReference>
<gene>
    <name evidence="1" type="ORF">EZS27_009772</name>
</gene>
<sequence>MVVTFGEEYLREMYEDGKVTDKKHRFQPEIVRKYKYCINALKSASSIEAICNVKSFNYEELQGDKKGISSIRVNLKYRVEFTVKDSENEPIVTVCNIIELSNHYK</sequence>
<comment type="caution">
    <text evidence="1">The sequence shown here is derived from an EMBL/GenBank/DDBJ whole genome shotgun (WGS) entry which is preliminary data.</text>
</comment>